<dbReference type="EMBL" id="KN819401">
    <property type="protein sequence ID" value="KIJ10632.1"/>
    <property type="molecule type" value="Genomic_DNA"/>
</dbReference>
<reference evidence="3" key="2">
    <citation type="submission" date="2015-01" db="EMBL/GenBank/DDBJ databases">
        <title>Evolutionary Origins and Diversification of the Mycorrhizal Mutualists.</title>
        <authorList>
            <consortium name="DOE Joint Genome Institute"/>
            <consortium name="Mycorrhizal Genomics Consortium"/>
            <person name="Kohler A."/>
            <person name="Kuo A."/>
            <person name="Nagy L.G."/>
            <person name="Floudas D."/>
            <person name="Copeland A."/>
            <person name="Barry K.W."/>
            <person name="Cichocki N."/>
            <person name="Veneault-Fourrey C."/>
            <person name="LaButti K."/>
            <person name="Lindquist E.A."/>
            <person name="Lipzen A."/>
            <person name="Lundell T."/>
            <person name="Morin E."/>
            <person name="Murat C."/>
            <person name="Riley R."/>
            <person name="Ohm R."/>
            <person name="Sun H."/>
            <person name="Tunlid A."/>
            <person name="Henrissat B."/>
            <person name="Grigoriev I.V."/>
            <person name="Hibbett D.S."/>
            <person name="Martin F."/>
        </authorList>
    </citation>
    <scope>NUCLEOTIDE SEQUENCE [LARGE SCALE GENOMIC DNA]</scope>
    <source>
        <strain evidence="3">ATCC 200175</strain>
    </source>
</reference>
<gene>
    <name evidence="2" type="ORF">PAXINDRAFT_16400</name>
</gene>
<feature type="compositionally biased region" description="Acidic residues" evidence="1">
    <location>
        <begin position="56"/>
        <end position="73"/>
    </location>
</feature>
<reference evidence="2 3" key="1">
    <citation type="submission" date="2014-06" db="EMBL/GenBank/DDBJ databases">
        <authorList>
            <consortium name="DOE Joint Genome Institute"/>
            <person name="Kuo A."/>
            <person name="Kohler A."/>
            <person name="Nagy L.G."/>
            <person name="Floudas D."/>
            <person name="Copeland A."/>
            <person name="Barry K.W."/>
            <person name="Cichocki N."/>
            <person name="Veneault-Fourrey C."/>
            <person name="LaButti K."/>
            <person name="Lindquist E.A."/>
            <person name="Lipzen A."/>
            <person name="Lundell T."/>
            <person name="Morin E."/>
            <person name="Murat C."/>
            <person name="Sun H."/>
            <person name="Tunlid A."/>
            <person name="Henrissat B."/>
            <person name="Grigoriev I.V."/>
            <person name="Hibbett D.S."/>
            <person name="Martin F."/>
            <person name="Nordberg H.P."/>
            <person name="Cantor M.N."/>
            <person name="Hua S.X."/>
        </authorList>
    </citation>
    <scope>NUCLEOTIDE SEQUENCE [LARGE SCALE GENOMIC DNA]</scope>
    <source>
        <strain evidence="2 3">ATCC 200175</strain>
    </source>
</reference>
<accession>A0A0C9TS66</accession>
<protein>
    <submittedName>
        <fullName evidence="2">Uncharacterized protein</fullName>
    </submittedName>
</protein>
<feature type="compositionally biased region" description="Low complexity" evidence="1">
    <location>
        <begin position="171"/>
        <end position="184"/>
    </location>
</feature>
<sequence>MVYQLDLKKDELRLLSRAWEVQVRPIHPAWPMAENWRPDTHVATLEAEGGFREHLVDEEDDLESDEEDREDDELLDALEDFGLLDEYQLATLTDDDEQEGQWNGAMAEGEEDVLDGGIEDMYLFSSSPVHPNRPSPSPSPTKTQNDARWPDSAPTVPKAHEHARSPPNDQPTHPSPTSVHPTFPKAHEHSRWLQNDVPTPPGPTSAPNG</sequence>
<feature type="compositionally biased region" description="Pro residues" evidence="1">
    <location>
        <begin position="198"/>
        <end position="209"/>
    </location>
</feature>
<proteinExistence type="predicted"/>
<evidence type="ECO:0000313" key="2">
    <source>
        <dbReference type="EMBL" id="KIJ10632.1"/>
    </source>
</evidence>
<name>A0A0C9TS66_PAXIN</name>
<evidence type="ECO:0000313" key="3">
    <source>
        <dbReference type="Proteomes" id="UP000053647"/>
    </source>
</evidence>
<dbReference type="HOGENOM" id="CLU_1315770_0_0_1"/>
<dbReference type="Proteomes" id="UP000053647">
    <property type="component" value="Unassembled WGS sequence"/>
</dbReference>
<evidence type="ECO:0000256" key="1">
    <source>
        <dbReference type="SAM" id="MobiDB-lite"/>
    </source>
</evidence>
<feature type="region of interest" description="Disordered" evidence="1">
    <location>
        <begin position="51"/>
        <end position="73"/>
    </location>
</feature>
<keyword evidence="3" id="KW-1185">Reference proteome</keyword>
<dbReference type="AlphaFoldDB" id="A0A0C9TS66"/>
<feature type="region of interest" description="Disordered" evidence="1">
    <location>
        <begin position="123"/>
        <end position="209"/>
    </location>
</feature>
<organism evidence="2 3">
    <name type="scientific">Paxillus involutus ATCC 200175</name>
    <dbReference type="NCBI Taxonomy" id="664439"/>
    <lineage>
        <taxon>Eukaryota</taxon>
        <taxon>Fungi</taxon>
        <taxon>Dikarya</taxon>
        <taxon>Basidiomycota</taxon>
        <taxon>Agaricomycotina</taxon>
        <taxon>Agaricomycetes</taxon>
        <taxon>Agaricomycetidae</taxon>
        <taxon>Boletales</taxon>
        <taxon>Paxilineae</taxon>
        <taxon>Paxillaceae</taxon>
        <taxon>Paxillus</taxon>
    </lineage>
</organism>